<feature type="transmembrane region" description="Helical" evidence="9">
    <location>
        <begin position="379"/>
        <end position="399"/>
    </location>
</feature>
<accession>A0A3S1D946</accession>
<keyword evidence="2" id="KW-1003">Cell membrane</keyword>
<dbReference type="Pfam" id="PF13231">
    <property type="entry name" value="PMT_2"/>
    <property type="match status" value="1"/>
</dbReference>
<evidence type="ECO:0000256" key="4">
    <source>
        <dbReference type="ARBA" id="ARBA00022679"/>
    </source>
</evidence>
<evidence type="ECO:0000313" key="11">
    <source>
        <dbReference type="EMBL" id="RUT35491.1"/>
    </source>
</evidence>
<evidence type="ECO:0000256" key="2">
    <source>
        <dbReference type="ARBA" id="ARBA00022475"/>
    </source>
</evidence>
<dbReference type="AlphaFoldDB" id="A0A3S1D946"/>
<keyword evidence="7 9" id="KW-0472">Membrane</keyword>
<evidence type="ECO:0000256" key="8">
    <source>
        <dbReference type="SAM" id="MobiDB-lite"/>
    </source>
</evidence>
<proteinExistence type="predicted"/>
<evidence type="ECO:0000256" key="6">
    <source>
        <dbReference type="ARBA" id="ARBA00022989"/>
    </source>
</evidence>
<feature type="transmembrane region" description="Helical" evidence="9">
    <location>
        <begin position="480"/>
        <end position="501"/>
    </location>
</feature>
<feature type="transmembrane region" description="Helical" evidence="9">
    <location>
        <begin position="406"/>
        <end position="423"/>
    </location>
</feature>
<feature type="transmembrane region" description="Helical" evidence="9">
    <location>
        <begin position="123"/>
        <end position="144"/>
    </location>
</feature>
<feature type="transmembrane region" description="Helical" evidence="9">
    <location>
        <begin position="178"/>
        <end position="194"/>
    </location>
</feature>
<evidence type="ECO:0000313" key="12">
    <source>
        <dbReference type="Proteomes" id="UP000272464"/>
    </source>
</evidence>
<keyword evidence="6 9" id="KW-1133">Transmembrane helix</keyword>
<evidence type="ECO:0000256" key="5">
    <source>
        <dbReference type="ARBA" id="ARBA00022692"/>
    </source>
</evidence>
<evidence type="ECO:0000256" key="1">
    <source>
        <dbReference type="ARBA" id="ARBA00004651"/>
    </source>
</evidence>
<keyword evidence="5 9" id="KW-0812">Transmembrane</keyword>
<name>A0A3S1D946_9BACL</name>
<evidence type="ECO:0000256" key="7">
    <source>
        <dbReference type="ARBA" id="ARBA00023136"/>
    </source>
</evidence>
<dbReference type="EMBL" id="RZNX01000001">
    <property type="protein sequence ID" value="RUT35491.1"/>
    <property type="molecule type" value="Genomic_DNA"/>
</dbReference>
<feature type="transmembrane region" description="Helical" evidence="9">
    <location>
        <begin position="275"/>
        <end position="304"/>
    </location>
</feature>
<feature type="transmembrane region" description="Helical" evidence="9">
    <location>
        <begin position="429"/>
        <end position="444"/>
    </location>
</feature>
<evidence type="ECO:0000256" key="9">
    <source>
        <dbReference type="SAM" id="Phobius"/>
    </source>
</evidence>
<feature type="domain" description="Glycosyltransferase RgtA/B/C/D-like" evidence="10">
    <location>
        <begin position="175"/>
        <end position="329"/>
    </location>
</feature>
<feature type="transmembrane region" description="Helical" evidence="9">
    <location>
        <begin position="225"/>
        <end position="243"/>
    </location>
</feature>
<organism evidence="11 12">
    <name type="scientific">Paenibacillus zeisoli</name>
    <dbReference type="NCBI Taxonomy" id="2496267"/>
    <lineage>
        <taxon>Bacteria</taxon>
        <taxon>Bacillati</taxon>
        <taxon>Bacillota</taxon>
        <taxon>Bacilli</taxon>
        <taxon>Bacillales</taxon>
        <taxon>Paenibacillaceae</taxon>
        <taxon>Paenibacillus</taxon>
    </lineage>
</organism>
<feature type="compositionally biased region" description="Low complexity" evidence="8">
    <location>
        <begin position="35"/>
        <end position="46"/>
    </location>
</feature>
<keyword evidence="3" id="KW-0328">Glycosyltransferase</keyword>
<feature type="transmembrane region" description="Helical" evidence="9">
    <location>
        <begin position="449"/>
        <end position="468"/>
    </location>
</feature>
<evidence type="ECO:0000259" key="10">
    <source>
        <dbReference type="Pfam" id="PF13231"/>
    </source>
</evidence>
<dbReference type="PANTHER" id="PTHR33908">
    <property type="entry name" value="MANNOSYLTRANSFERASE YKCB-RELATED"/>
    <property type="match status" value="1"/>
</dbReference>
<gene>
    <name evidence="11" type="ORF">EJP77_00205</name>
</gene>
<dbReference type="GO" id="GO:0005886">
    <property type="term" value="C:plasma membrane"/>
    <property type="evidence" value="ECO:0007669"/>
    <property type="project" value="UniProtKB-SubCell"/>
</dbReference>
<dbReference type="OrthoDB" id="9776737at2"/>
<comment type="subcellular location">
    <subcellularLocation>
        <location evidence="1">Cell membrane</location>
        <topology evidence="1">Multi-pass membrane protein</topology>
    </subcellularLocation>
</comment>
<feature type="transmembrane region" description="Helical" evidence="9">
    <location>
        <begin position="87"/>
        <end position="109"/>
    </location>
</feature>
<protein>
    <submittedName>
        <fullName evidence="11">DUF2029 domain-containing protein</fullName>
    </submittedName>
</protein>
<keyword evidence="4" id="KW-0808">Transferase</keyword>
<dbReference type="Proteomes" id="UP000272464">
    <property type="component" value="Unassembled WGS sequence"/>
</dbReference>
<dbReference type="GO" id="GO:0009103">
    <property type="term" value="P:lipopolysaccharide biosynthetic process"/>
    <property type="evidence" value="ECO:0007669"/>
    <property type="project" value="UniProtKB-ARBA"/>
</dbReference>
<evidence type="ECO:0000256" key="3">
    <source>
        <dbReference type="ARBA" id="ARBA00022676"/>
    </source>
</evidence>
<feature type="compositionally biased region" description="Polar residues" evidence="8">
    <location>
        <begin position="51"/>
        <end position="60"/>
    </location>
</feature>
<dbReference type="InterPro" id="IPR050297">
    <property type="entry name" value="LipidA_mod_glycosyltrf_83"/>
</dbReference>
<dbReference type="InterPro" id="IPR038731">
    <property type="entry name" value="RgtA/B/C-like"/>
</dbReference>
<feature type="transmembrane region" description="Helical" evidence="9">
    <location>
        <begin position="311"/>
        <end position="331"/>
    </location>
</feature>
<keyword evidence="12" id="KW-1185">Reference proteome</keyword>
<dbReference type="GO" id="GO:0016763">
    <property type="term" value="F:pentosyltransferase activity"/>
    <property type="evidence" value="ECO:0007669"/>
    <property type="project" value="TreeGrafter"/>
</dbReference>
<dbReference type="PANTHER" id="PTHR33908:SF11">
    <property type="entry name" value="MEMBRANE PROTEIN"/>
    <property type="match status" value="1"/>
</dbReference>
<feature type="region of interest" description="Disordered" evidence="8">
    <location>
        <begin position="35"/>
        <end position="64"/>
    </location>
</feature>
<comment type="caution">
    <text evidence="11">The sequence shown here is derived from an EMBL/GenBank/DDBJ whole genome shotgun (WGS) entry which is preliminary data.</text>
</comment>
<sequence>MKLMRQRKMAVFSIFMLLLSLGLAVYSVMSYKGSSSAASGQRGSGRMQMSIHDSTGTASNPPGEFKRYGFSPASGGRFGENSSSSTFAWPIAIYAVIFFGLAAAGYFILKKKRFEVRITDRRLLLWSMLGTGLLLRIAAAPWIAGHPFDINLFKSWAASAASDLTGFYLNGSSDYPPFYVYILYIIGQLTNTVTLSSYSTLLIKLPSILADAATAYLLYKVGRRYLTYEAGLLIGLFYVFNPAVFINSTVWGQVDSFFTLIIAAAIYLLSEGKLVWSTVILTLSVLMKPQGIIYLPILFFALVAARKWRSWFASAASAVLTLLIVILPFSIGQDPLWLYDLYSGTVNEYPYASVNAFNFFAFLGANYKPDTDTLLIFSYHTWGLIFIVLSTLFSWWMYIRTRSIRFASACALLLIAMVFTFSSSMHERYLFPAAALSLLAYTYLKDRRLLWLAGGFSLTIFVNTYYIYYNSTNGGSSYGLTLFLTSSLNIVLCIYLAKILWDCGSAYQQRPLPRSDQQVTVQQIP</sequence>
<reference evidence="11 12" key="1">
    <citation type="submission" date="2018-12" db="EMBL/GenBank/DDBJ databases">
        <authorList>
            <person name="Sun L."/>
            <person name="Chen Z."/>
        </authorList>
    </citation>
    <scope>NUCLEOTIDE SEQUENCE [LARGE SCALE GENOMIC DNA]</scope>
    <source>
        <strain evidence="11 12">3-5-3</strain>
    </source>
</reference>